<dbReference type="InterPro" id="IPR036263">
    <property type="entry name" value="Chorismate_II_sf"/>
</dbReference>
<comment type="caution">
    <text evidence="5">The sequence shown here is derived from an EMBL/GenBank/DDBJ whole genome shotgun (WGS) entry which is preliminary data.</text>
</comment>
<dbReference type="EC" id="5.4.99.5" evidence="1"/>
<dbReference type="SUPFAM" id="SSF48600">
    <property type="entry name" value="Chorismate mutase II"/>
    <property type="match status" value="1"/>
</dbReference>
<dbReference type="AlphaFoldDB" id="A0A4Y8ZPF2"/>
<evidence type="ECO:0000256" key="3">
    <source>
        <dbReference type="PIRSR" id="PIRSR029775-1"/>
    </source>
</evidence>
<keyword evidence="6" id="KW-1185">Reference proteome</keyword>
<dbReference type="GO" id="GO:0004106">
    <property type="term" value="F:chorismate mutase activity"/>
    <property type="evidence" value="ECO:0007669"/>
    <property type="project" value="UniProtKB-EC"/>
</dbReference>
<dbReference type="GO" id="GO:0046417">
    <property type="term" value="P:chorismate metabolic process"/>
    <property type="evidence" value="ECO:0007669"/>
    <property type="project" value="InterPro"/>
</dbReference>
<gene>
    <name evidence="5" type="ORF">E2493_12955</name>
</gene>
<dbReference type="EMBL" id="SPDV01000022">
    <property type="protein sequence ID" value="TFI57890.1"/>
    <property type="molecule type" value="Genomic_DNA"/>
</dbReference>
<proteinExistence type="predicted"/>
<dbReference type="InterPro" id="IPR036979">
    <property type="entry name" value="CM_dom_sf"/>
</dbReference>
<dbReference type="GO" id="GO:0016835">
    <property type="term" value="F:carbon-oxygen lyase activity"/>
    <property type="evidence" value="ECO:0007669"/>
    <property type="project" value="InterPro"/>
</dbReference>
<feature type="domain" description="Chorismate mutase" evidence="4">
    <location>
        <begin position="8"/>
        <end position="98"/>
    </location>
</feature>
<dbReference type="Proteomes" id="UP000298213">
    <property type="component" value="Unassembled WGS sequence"/>
</dbReference>
<dbReference type="Pfam" id="PF01817">
    <property type="entry name" value="CM_2"/>
    <property type="match status" value="1"/>
</dbReference>
<dbReference type="RefSeq" id="WP_135087426.1">
    <property type="nucleotide sequence ID" value="NZ_SPDV01000022.1"/>
</dbReference>
<evidence type="ECO:0000256" key="1">
    <source>
        <dbReference type="ARBA" id="ARBA00012404"/>
    </source>
</evidence>
<feature type="binding site" evidence="3">
    <location>
        <position position="46"/>
    </location>
    <ligand>
        <name>substrate</name>
    </ligand>
</feature>
<dbReference type="InterPro" id="IPR008241">
    <property type="entry name" value="Isochorismate_pyruvate-lyase"/>
</dbReference>
<dbReference type="SMART" id="SM00830">
    <property type="entry name" value="CM_2"/>
    <property type="match status" value="1"/>
</dbReference>
<evidence type="ECO:0000256" key="2">
    <source>
        <dbReference type="ARBA" id="ARBA00023235"/>
    </source>
</evidence>
<dbReference type="OrthoDB" id="514491at2"/>
<dbReference type="PROSITE" id="PS51168">
    <property type="entry name" value="CHORISMATE_MUT_2"/>
    <property type="match status" value="1"/>
</dbReference>
<accession>A0A4Y8ZPF2</accession>
<dbReference type="PANTHER" id="PTHR38041">
    <property type="entry name" value="CHORISMATE MUTASE"/>
    <property type="match status" value="1"/>
</dbReference>
<organism evidence="5 6">
    <name type="scientific">Sphingomonas parva</name>
    <dbReference type="NCBI Taxonomy" id="2555898"/>
    <lineage>
        <taxon>Bacteria</taxon>
        <taxon>Pseudomonadati</taxon>
        <taxon>Pseudomonadota</taxon>
        <taxon>Alphaproteobacteria</taxon>
        <taxon>Sphingomonadales</taxon>
        <taxon>Sphingomonadaceae</taxon>
        <taxon>Sphingomonas</taxon>
    </lineage>
</organism>
<name>A0A4Y8ZPF2_9SPHN</name>
<keyword evidence="2" id="KW-0413">Isomerase</keyword>
<dbReference type="PIRSF" id="PIRSF029775">
    <property type="entry name" value="Isochor_pyr_lyas"/>
    <property type="match status" value="1"/>
</dbReference>
<dbReference type="PANTHER" id="PTHR38041:SF1">
    <property type="entry name" value="CHORISMATE MUTASE"/>
    <property type="match status" value="1"/>
</dbReference>
<evidence type="ECO:0000259" key="4">
    <source>
        <dbReference type="PROSITE" id="PS51168"/>
    </source>
</evidence>
<feature type="binding site" evidence="3">
    <location>
        <position position="35"/>
    </location>
    <ligand>
        <name>substrate</name>
    </ligand>
</feature>
<dbReference type="InterPro" id="IPR002701">
    <property type="entry name" value="CM_II_prokaryot"/>
</dbReference>
<sequence>MNPNILPPTACETMAEVRAGVDSVDRQIVALLATRFGYMDAAARIKPSRGAVRDEARKAQVIANASAHAAELGVPVGLVADFWEQLVEASIAYEFDRFDEMRAGA</sequence>
<protein>
    <recommendedName>
        <fullName evidence="1">chorismate mutase</fullName>
        <ecNumber evidence="1">5.4.99.5</ecNumber>
    </recommendedName>
</protein>
<feature type="binding site" evidence="3">
    <location>
        <position position="18"/>
    </location>
    <ligand>
        <name>substrate</name>
    </ligand>
</feature>
<evidence type="ECO:0000313" key="6">
    <source>
        <dbReference type="Proteomes" id="UP000298213"/>
    </source>
</evidence>
<evidence type="ECO:0000313" key="5">
    <source>
        <dbReference type="EMBL" id="TFI57890.1"/>
    </source>
</evidence>
<dbReference type="GO" id="GO:0009697">
    <property type="term" value="P:salicylic acid biosynthetic process"/>
    <property type="evidence" value="ECO:0007669"/>
    <property type="project" value="InterPro"/>
</dbReference>
<feature type="binding site" evidence="3">
    <location>
        <position position="94"/>
    </location>
    <ligand>
        <name>substrate</name>
    </ligand>
</feature>
<dbReference type="Gene3D" id="1.20.59.10">
    <property type="entry name" value="Chorismate mutase"/>
    <property type="match status" value="1"/>
</dbReference>
<reference evidence="5 6" key="1">
    <citation type="submission" date="2019-03" db="EMBL/GenBank/DDBJ databases">
        <title>Genome sequence of Sphingomonas sp. 17J27-24.</title>
        <authorList>
            <person name="Kim M."/>
            <person name="Maeng S."/>
            <person name="Sathiyaraj S."/>
        </authorList>
    </citation>
    <scope>NUCLEOTIDE SEQUENCE [LARGE SCALE GENOMIC DNA]</scope>
    <source>
        <strain evidence="5 6">17J27-24</strain>
    </source>
</reference>
<dbReference type="InterPro" id="IPR051331">
    <property type="entry name" value="Chorismate_mutase-related"/>
</dbReference>